<dbReference type="GO" id="GO:0008360">
    <property type="term" value="P:regulation of cell shape"/>
    <property type="evidence" value="ECO:0007669"/>
    <property type="project" value="UniProtKB-KW"/>
</dbReference>
<evidence type="ECO:0000256" key="4">
    <source>
        <dbReference type="ARBA" id="ARBA00004752"/>
    </source>
</evidence>
<keyword evidence="11" id="KW-0133">Cell shape</keyword>
<dbReference type="AlphaFoldDB" id="X0Z576"/>
<dbReference type="EC" id="1.3.1.98" evidence="5"/>
<keyword evidence="7" id="KW-0132">Cell division</keyword>
<keyword evidence="8" id="KW-0285">Flavoprotein</keyword>
<dbReference type="HAMAP" id="MF_00037">
    <property type="entry name" value="MurB"/>
    <property type="match status" value="1"/>
</dbReference>
<dbReference type="Pfam" id="PF02873">
    <property type="entry name" value="MurB_C"/>
    <property type="match status" value="1"/>
</dbReference>
<dbReference type="GO" id="GO:0071555">
    <property type="term" value="P:cell wall organization"/>
    <property type="evidence" value="ECO:0007669"/>
    <property type="project" value="UniProtKB-KW"/>
</dbReference>
<keyword evidence="6" id="KW-0963">Cytoplasm</keyword>
<dbReference type="Pfam" id="PF01565">
    <property type="entry name" value="FAD_binding_4"/>
    <property type="match status" value="1"/>
</dbReference>
<evidence type="ECO:0000256" key="13">
    <source>
        <dbReference type="ARBA" id="ARBA00023002"/>
    </source>
</evidence>
<evidence type="ECO:0000256" key="16">
    <source>
        <dbReference type="ARBA" id="ARBA00048914"/>
    </source>
</evidence>
<dbReference type="SUPFAM" id="SSF56194">
    <property type="entry name" value="Uridine diphospho-N-Acetylenolpyruvylglucosamine reductase, MurB, C-terminal domain"/>
    <property type="match status" value="1"/>
</dbReference>
<evidence type="ECO:0000259" key="17">
    <source>
        <dbReference type="PROSITE" id="PS51387"/>
    </source>
</evidence>
<evidence type="ECO:0000256" key="7">
    <source>
        <dbReference type="ARBA" id="ARBA00022618"/>
    </source>
</evidence>
<evidence type="ECO:0000256" key="8">
    <source>
        <dbReference type="ARBA" id="ARBA00022630"/>
    </source>
</evidence>
<dbReference type="GO" id="GO:0051301">
    <property type="term" value="P:cell division"/>
    <property type="evidence" value="ECO:0007669"/>
    <property type="project" value="UniProtKB-KW"/>
</dbReference>
<comment type="cofactor">
    <cofactor evidence="1">
        <name>FAD</name>
        <dbReference type="ChEBI" id="CHEBI:57692"/>
    </cofactor>
</comment>
<keyword evidence="13" id="KW-0560">Oxidoreductase</keyword>
<evidence type="ECO:0000256" key="6">
    <source>
        <dbReference type="ARBA" id="ARBA00022490"/>
    </source>
</evidence>
<sequence length="314" mass="36076">MSVMKILKDIDLSKFTSFSIGGKAKYLIYIEKEEEINQFFNFVKEKKMEYFVLGNGTNTIFDDKGYNGIIVRLVTNYINFLDPYTIEVSAGVDLSKFILTCLENNLKGYEKMLGIPGTVGGAIRGNAGSKGQEIKDNLISVKFYHNRELKTYYNEDCEFFYRESIFKNLKNVIILSAKFQLEPGDKNILLKEAKRIVDERNRKFPLHLPNVGCFFKNPIIQKDILPKNISKKVVQNYDDEKLKISAAWLIENVGLKGYKLNDVGVSNKHALFLVNYGNAKFSDVINLMNLIKDKVYKKFSICLEPEVELLYNKS</sequence>
<proteinExistence type="inferred from homology"/>
<dbReference type="InterPro" id="IPR016169">
    <property type="entry name" value="FAD-bd_PCMH_sub2"/>
</dbReference>
<evidence type="ECO:0000256" key="9">
    <source>
        <dbReference type="ARBA" id="ARBA00022827"/>
    </source>
</evidence>
<dbReference type="SUPFAM" id="SSF56176">
    <property type="entry name" value="FAD-binding/transporter-associated domain-like"/>
    <property type="match status" value="1"/>
</dbReference>
<keyword evidence="12" id="KW-0573">Peptidoglycan synthesis</keyword>
<dbReference type="InterPro" id="IPR036635">
    <property type="entry name" value="MurB_C_sf"/>
</dbReference>
<dbReference type="InterPro" id="IPR016166">
    <property type="entry name" value="FAD-bd_PCMH"/>
</dbReference>
<dbReference type="Gene3D" id="3.90.78.10">
    <property type="entry name" value="UDP-N-acetylenolpyruvoylglucosamine reductase, C-terminal domain"/>
    <property type="match status" value="1"/>
</dbReference>
<dbReference type="GO" id="GO:0005829">
    <property type="term" value="C:cytosol"/>
    <property type="evidence" value="ECO:0007669"/>
    <property type="project" value="TreeGrafter"/>
</dbReference>
<dbReference type="UniPathway" id="UPA00219"/>
<reference evidence="18" key="1">
    <citation type="journal article" date="2014" name="Front. Microbiol.">
        <title>High frequency of phylogenetically diverse reductive dehalogenase-homologous genes in deep subseafloor sedimentary metagenomes.</title>
        <authorList>
            <person name="Kawai M."/>
            <person name="Futagami T."/>
            <person name="Toyoda A."/>
            <person name="Takaki Y."/>
            <person name="Nishi S."/>
            <person name="Hori S."/>
            <person name="Arai W."/>
            <person name="Tsubouchi T."/>
            <person name="Morono Y."/>
            <person name="Uchiyama I."/>
            <person name="Ito T."/>
            <person name="Fujiyama A."/>
            <person name="Inagaki F."/>
            <person name="Takami H."/>
        </authorList>
    </citation>
    <scope>NUCLEOTIDE SEQUENCE</scope>
    <source>
        <strain evidence="18">Expedition CK06-06</strain>
    </source>
</reference>
<dbReference type="InterPro" id="IPR011601">
    <property type="entry name" value="MurB_C"/>
</dbReference>
<dbReference type="InterPro" id="IPR003170">
    <property type="entry name" value="MurB"/>
</dbReference>
<dbReference type="GO" id="GO:0009252">
    <property type="term" value="P:peptidoglycan biosynthetic process"/>
    <property type="evidence" value="ECO:0007669"/>
    <property type="project" value="UniProtKB-UniPathway"/>
</dbReference>
<dbReference type="PROSITE" id="PS51387">
    <property type="entry name" value="FAD_PCMH"/>
    <property type="match status" value="1"/>
</dbReference>
<dbReference type="InterPro" id="IPR036318">
    <property type="entry name" value="FAD-bd_PCMH-like_sf"/>
</dbReference>
<comment type="subcellular location">
    <subcellularLocation>
        <location evidence="3">Cytoplasm</location>
    </subcellularLocation>
</comment>
<dbReference type="EMBL" id="BART01001210">
    <property type="protein sequence ID" value="GAG64515.1"/>
    <property type="molecule type" value="Genomic_DNA"/>
</dbReference>
<dbReference type="GO" id="GO:0008762">
    <property type="term" value="F:UDP-N-acetylmuramate dehydrogenase activity"/>
    <property type="evidence" value="ECO:0007669"/>
    <property type="project" value="UniProtKB-EC"/>
</dbReference>
<evidence type="ECO:0000256" key="5">
    <source>
        <dbReference type="ARBA" id="ARBA00012518"/>
    </source>
</evidence>
<evidence type="ECO:0000256" key="10">
    <source>
        <dbReference type="ARBA" id="ARBA00022857"/>
    </source>
</evidence>
<dbReference type="Gene3D" id="3.30.43.10">
    <property type="entry name" value="Uridine Diphospho-n-acetylenolpyruvylglucosamine Reductase, domain 2"/>
    <property type="match status" value="1"/>
</dbReference>
<evidence type="ECO:0000256" key="14">
    <source>
        <dbReference type="ARBA" id="ARBA00023306"/>
    </source>
</evidence>
<dbReference type="InterPro" id="IPR006094">
    <property type="entry name" value="Oxid_FAD_bind_N"/>
</dbReference>
<dbReference type="InterPro" id="IPR016167">
    <property type="entry name" value="FAD-bd_PCMH_sub1"/>
</dbReference>
<evidence type="ECO:0000256" key="3">
    <source>
        <dbReference type="ARBA" id="ARBA00004496"/>
    </source>
</evidence>
<dbReference type="PANTHER" id="PTHR21071:SF4">
    <property type="entry name" value="UDP-N-ACETYLENOLPYRUVOYLGLUCOSAMINE REDUCTASE"/>
    <property type="match status" value="1"/>
</dbReference>
<feature type="domain" description="FAD-binding PCMH-type" evidence="17">
    <location>
        <begin position="19"/>
        <end position="184"/>
    </location>
</feature>
<accession>X0Z576</accession>
<dbReference type="Gene3D" id="3.30.465.10">
    <property type="match status" value="1"/>
</dbReference>
<protein>
    <recommendedName>
        <fullName evidence="5">UDP-N-acetylmuramate dehydrogenase</fullName>
        <ecNumber evidence="5">1.3.1.98</ecNumber>
    </recommendedName>
</protein>
<name>X0Z576_9ZZZZ</name>
<evidence type="ECO:0000256" key="2">
    <source>
        <dbReference type="ARBA" id="ARBA00003921"/>
    </source>
</evidence>
<comment type="catalytic activity">
    <reaction evidence="16">
        <text>UDP-N-acetyl-alpha-D-muramate + NADP(+) = UDP-N-acetyl-3-O-(1-carboxyvinyl)-alpha-D-glucosamine + NADPH + H(+)</text>
        <dbReference type="Rhea" id="RHEA:12248"/>
        <dbReference type="ChEBI" id="CHEBI:15378"/>
        <dbReference type="ChEBI" id="CHEBI:57783"/>
        <dbReference type="ChEBI" id="CHEBI:58349"/>
        <dbReference type="ChEBI" id="CHEBI:68483"/>
        <dbReference type="ChEBI" id="CHEBI:70757"/>
        <dbReference type="EC" id="1.3.1.98"/>
    </reaction>
</comment>
<keyword evidence="10" id="KW-0521">NADP</keyword>
<keyword evidence="9" id="KW-0274">FAD</keyword>
<keyword evidence="15" id="KW-0961">Cell wall biogenesis/degradation</keyword>
<evidence type="ECO:0000256" key="1">
    <source>
        <dbReference type="ARBA" id="ARBA00001974"/>
    </source>
</evidence>
<evidence type="ECO:0000256" key="11">
    <source>
        <dbReference type="ARBA" id="ARBA00022960"/>
    </source>
</evidence>
<organism evidence="18">
    <name type="scientific">marine sediment metagenome</name>
    <dbReference type="NCBI Taxonomy" id="412755"/>
    <lineage>
        <taxon>unclassified sequences</taxon>
        <taxon>metagenomes</taxon>
        <taxon>ecological metagenomes</taxon>
    </lineage>
</organism>
<dbReference type="PANTHER" id="PTHR21071">
    <property type="entry name" value="UDP-N-ACETYLENOLPYRUVOYLGLUCOSAMINE REDUCTASE"/>
    <property type="match status" value="1"/>
</dbReference>
<evidence type="ECO:0000256" key="12">
    <source>
        <dbReference type="ARBA" id="ARBA00022984"/>
    </source>
</evidence>
<comment type="pathway">
    <text evidence="4">Cell wall biogenesis; peptidoglycan biosynthesis.</text>
</comment>
<dbReference type="NCBIfam" id="TIGR00179">
    <property type="entry name" value="murB"/>
    <property type="match status" value="1"/>
</dbReference>
<gene>
    <name evidence="18" type="ORF">S01H4_04492</name>
</gene>
<comment type="function">
    <text evidence="2">Cell wall formation.</text>
</comment>
<evidence type="ECO:0000313" key="18">
    <source>
        <dbReference type="EMBL" id="GAG64515.1"/>
    </source>
</evidence>
<comment type="caution">
    <text evidence="18">The sequence shown here is derived from an EMBL/GenBank/DDBJ whole genome shotgun (WGS) entry which is preliminary data.</text>
</comment>
<dbReference type="GO" id="GO:0071949">
    <property type="term" value="F:FAD binding"/>
    <property type="evidence" value="ECO:0007669"/>
    <property type="project" value="InterPro"/>
</dbReference>
<keyword evidence="14" id="KW-0131">Cell cycle</keyword>
<evidence type="ECO:0000256" key="15">
    <source>
        <dbReference type="ARBA" id="ARBA00023316"/>
    </source>
</evidence>